<organism evidence="2 3">
    <name type="scientific">Pseudoxanthomonas putridarboris</name>
    <dbReference type="NCBI Taxonomy" id="752605"/>
    <lineage>
        <taxon>Bacteria</taxon>
        <taxon>Pseudomonadati</taxon>
        <taxon>Pseudomonadota</taxon>
        <taxon>Gammaproteobacteria</taxon>
        <taxon>Lysobacterales</taxon>
        <taxon>Lysobacteraceae</taxon>
        <taxon>Pseudoxanthomonas</taxon>
    </lineage>
</organism>
<sequence length="159" mass="17425">MKPERSSLLRIICLAAALSLVLPAVQAAGPDQSQAQKIADQYVATRQASNSNPQKEYEAGRIVVADLDADGQDEIVVPWTMLGPTYWHHGVTVLARMGQRYQPAGETQEPLGSVEDLQVRDGVIVLHTKWPGLNDPRCCPSVAKTLRYRWQSGRLAPAP</sequence>
<keyword evidence="1" id="KW-0732">Signal</keyword>
<evidence type="ECO:0000313" key="3">
    <source>
        <dbReference type="Proteomes" id="UP001459204"/>
    </source>
</evidence>
<protein>
    <recommendedName>
        <fullName evidence="4">Repeat domain-containing protein</fullName>
    </recommendedName>
</protein>
<keyword evidence="3" id="KW-1185">Reference proteome</keyword>
<gene>
    <name evidence="2" type="ORF">AAD027_09215</name>
</gene>
<accession>A0ABU9J0P3</accession>
<comment type="caution">
    <text evidence="2">The sequence shown here is derived from an EMBL/GenBank/DDBJ whole genome shotgun (WGS) entry which is preliminary data.</text>
</comment>
<evidence type="ECO:0000313" key="2">
    <source>
        <dbReference type="EMBL" id="MEL1264545.1"/>
    </source>
</evidence>
<dbReference type="Proteomes" id="UP001459204">
    <property type="component" value="Unassembled WGS sequence"/>
</dbReference>
<feature type="chain" id="PRO_5047417640" description="Repeat domain-containing protein" evidence="1">
    <location>
        <begin position="28"/>
        <end position="159"/>
    </location>
</feature>
<proteinExistence type="predicted"/>
<feature type="signal peptide" evidence="1">
    <location>
        <begin position="1"/>
        <end position="27"/>
    </location>
</feature>
<evidence type="ECO:0000256" key="1">
    <source>
        <dbReference type="SAM" id="SignalP"/>
    </source>
</evidence>
<dbReference type="RefSeq" id="WP_341725723.1">
    <property type="nucleotide sequence ID" value="NZ_JBBWWT010000003.1"/>
</dbReference>
<evidence type="ECO:0008006" key="4">
    <source>
        <dbReference type="Google" id="ProtNLM"/>
    </source>
</evidence>
<reference evidence="2 3" key="1">
    <citation type="submission" date="2024-04" db="EMBL/GenBank/DDBJ databases">
        <title>Draft genome sequence of Pseudoxanthomonas putridarboris WD12.</title>
        <authorList>
            <person name="Oh J."/>
        </authorList>
    </citation>
    <scope>NUCLEOTIDE SEQUENCE [LARGE SCALE GENOMIC DNA]</scope>
    <source>
        <strain evidence="2 3">WD12</strain>
    </source>
</reference>
<name>A0ABU9J0P3_9GAMM</name>
<dbReference type="EMBL" id="JBBWWT010000003">
    <property type="protein sequence ID" value="MEL1264545.1"/>
    <property type="molecule type" value="Genomic_DNA"/>
</dbReference>